<evidence type="ECO:0000259" key="2">
    <source>
        <dbReference type="SMART" id="SM00245"/>
    </source>
</evidence>
<gene>
    <name evidence="3" type="ORF">HNR42_000499</name>
</gene>
<evidence type="ECO:0000256" key="1">
    <source>
        <dbReference type="SAM" id="SignalP"/>
    </source>
</evidence>
<protein>
    <submittedName>
        <fullName evidence="3">Carboxyl-terminal processing protease</fullName>
        <ecNumber evidence="3">3.4.21.102</ecNumber>
    </submittedName>
</protein>
<keyword evidence="4" id="KW-1185">Reference proteome</keyword>
<dbReference type="PANTHER" id="PTHR32060">
    <property type="entry name" value="TAIL-SPECIFIC PROTEASE"/>
    <property type="match status" value="1"/>
</dbReference>
<feature type="chain" id="PRO_5032798977" evidence="1">
    <location>
        <begin position="21"/>
        <end position="419"/>
    </location>
</feature>
<dbReference type="Pfam" id="PF03572">
    <property type="entry name" value="Peptidase_S41"/>
    <property type="match status" value="1"/>
</dbReference>
<keyword evidence="1" id="KW-0732">Signal</keyword>
<proteinExistence type="predicted"/>
<dbReference type="GO" id="GO:0004252">
    <property type="term" value="F:serine-type endopeptidase activity"/>
    <property type="evidence" value="ECO:0007669"/>
    <property type="project" value="UniProtKB-EC"/>
</dbReference>
<name>A0A841HZC0_9DEIO</name>
<dbReference type="InterPro" id="IPR029045">
    <property type="entry name" value="ClpP/crotonase-like_dom_sf"/>
</dbReference>
<dbReference type="InterPro" id="IPR036034">
    <property type="entry name" value="PDZ_sf"/>
</dbReference>
<dbReference type="Gene3D" id="2.30.42.10">
    <property type="match status" value="1"/>
</dbReference>
<dbReference type="GO" id="GO:0030288">
    <property type="term" value="C:outer membrane-bounded periplasmic space"/>
    <property type="evidence" value="ECO:0007669"/>
    <property type="project" value="TreeGrafter"/>
</dbReference>
<dbReference type="SMART" id="SM00245">
    <property type="entry name" value="TSPc"/>
    <property type="match status" value="1"/>
</dbReference>
<reference evidence="3 4" key="1">
    <citation type="submission" date="2020-08" db="EMBL/GenBank/DDBJ databases">
        <title>Genomic Encyclopedia of Type Strains, Phase IV (KMG-IV): sequencing the most valuable type-strain genomes for metagenomic binning, comparative biology and taxonomic classification.</title>
        <authorList>
            <person name="Goeker M."/>
        </authorList>
    </citation>
    <scope>NUCLEOTIDE SEQUENCE [LARGE SCALE GENOMIC DNA]</scope>
    <source>
        <strain evidence="3 4">DSM 21458</strain>
    </source>
</reference>
<dbReference type="EC" id="3.4.21.102" evidence="3"/>
<dbReference type="PANTHER" id="PTHR32060:SF30">
    <property type="entry name" value="CARBOXY-TERMINAL PROCESSING PROTEASE CTPA"/>
    <property type="match status" value="1"/>
</dbReference>
<feature type="signal peptide" evidence="1">
    <location>
        <begin position="1"/>
        <end position="20"/>
    </location>
</feature>
<feature type="domain" description="Tail specific protease" evidence="2">
    <location>
        <begin position="171"/>
        <end position="395"/>
    </location>
</feature>
<dbReference type="GO" id="GO:0006508">
    <property type="term" value="P:proteolysis"/>
    <property type="evidence" value="ECO:0007669"/>
    <property type="project" value="UniProtKB-KW"/>
</dbReference>
<dbReference type="RefSeq" id="WP_183984191.1">
    <property type="nucleotide sequence ID" value="NZ_JACHHG010000002.1"/>
</dbReference>
<dbReference type="SUPFAM" id="SSF52096">
    <property type="entry name" value="ClpP/crotonase"/>
    <property type="match status" value="1"/>
</dbReference>
<accession>A0A841HZC0</accession>
<dbReference type="Proteomes" id="UP000569951">
    <property type="component" value="Unassembled WGS sequence"/>
</dbReference>
<keyword evidence="3" id="KW-0378">Hydrolase</keyword>
<evidence type="ECO:0000313" key="4">
    <source>
        <dbReference type="Proteomes" id="UP000569951"/>
    </source>
</evidence>
<organism evidence="3 4">
    <name type="scientific">Deinobacterium chartae</name>
    <dbReference type="NCBI Taxonomy" id="521158"/>
    <lineage>
        <taxon>Bacteria</taxon>
        <taxon>Thermotogati</taxon>
        <taxon>Deinococcota</taxon>
        <taxon>Deinococci</taxon>
        <taxon>Deinococcales</taxon>
        <taxon>Deinococcaceae</taxon>
        <taxon>Deinobacterium</taxon>
    </lineage>
</organism>
<dbReference type="InterPro" id="IPR005151">
    <property type="entry name" value="Tail-specific_protease"/>
</dbReference>
<comment type="caution">
    <text evidence="3">The sequence shown here is derived from an EMBL/GenBank/DDBJ whole genome shotgun (WGS) entry which is preliminary data.</text>
</comment>
<dbReference type="GO" id="GO:0007165">
    <property type="term" value="P:signal transduction"/>
    <property type="evidence" value="ECO:0007669"/>
    <property type="project" value="TreeGrafter"/>
</dbReference>
<dbReference type="SUPFAM" id="SSF50156">
    <property type="entry name" value="PDZ domain-like"/>
    <property type="match status" value="1"/>
</dbReference>
<dbReference type="EMBL" id="JACHHG010000002">
    <property type="protein sequence ID" value="MBB6097085.1"/>
    <property type="molecule type" value="Genomic_DNA"/>
</dbReference>
<keyword evidence="3" id="KW-0645">Protease</keyword>
<sequence>MKRLLTLTACLVVLGLPARAASPALEVFDAMSRTLGAHYAGTSPVNRDELIQRYRGRLEELCSSRKDACSAEVAYPLIDLALIELGDPHTFLLRPSEVAHDDELYRGEFTWSLGWQLARVPELAGWVVTDLAEGGAAARAGIRRGDLVLERDLSPEARDALENGALPNQQPIPLTVQVARGGTARELTLRPRRARGPLMPSLRFVGSAAVLRIPTFSGSLDIAQNVHDLVRRAQLAGKTALIIDLRDNPGGLDVQCSSATTALIGRFSRTERARRLTLEAHLEAGQYLKARHPRTPGGARVGHLTYAIGRPALWTGPLAVLVNAQSASCSEFLATEVQRAQRGPVVGERTAGLANSLAGVYDLPGGAALQVTERLLSRSDGTTYPQTVWPDLEIADDLAELARSGRDVALERALEAVRK</sequence>
<dbReference type="AlphaFoldDB" id="A0A841HZC0"/>
<evidence type="ECO:0000313" key="3">
    <source>
        <dbReference type="EMBL" id="MBB6097085.1"/>
    </source>
</evidence>
<dbReference type="Gene3D" id="3.90.226.10">
    <property type="entry name" value="2-enoyl-CoA Hydratase, Chain A, domain 1"/>
    <property type="match status" value="1"/>
</dbReference>